<dbReference type="GO" id="GO:0005789">
    <property type="term" value="C:endoplasmic reticulum membrane"/>
    <property type="evidence" value="ECO:0007669"/>
    <property type="project" value="TreeGrafter"/>
</dbReference>
<protein>
    <recommendedName>
        <fullName evidence="7">SelT-like protein</fullName>
    </recommendedName>
</protein>
<dbReference type="Proteomes" id="UP000626092">
    <property type="component" value="Unassembled WGS sequence"/>
</dbReference>
<evidence type="ECO:0000256" key="3">
    <source>
        <dbReference type="SAM" id="MobiDB-lite"/>
    </source>
</evidence>
<feature type="chain" id="PRO_5032327750" description="SelT-like protein" evidence="4">
    <location>
        <begin position="18"/>
        <end position="274"/>
    </location>
</feature>
<accession>A0A834H0N7</accession>
<dbReference type="EMBL" id="WJXA01000005">
    <property type="protein sequence ID" value="KAF7142611.1"/>
    <property type="molecule type" value="Genomic_DNA"/>
</dbReference>
<keyword evidence="2" id="KW-0676">Redox-active center</keyword>
<dbReference type="InterPro" id="IPR019389">
    <property type="entry name" value="Selenoprotein_T"/>
</dbReference>
<dbReference type="SUPFAM" id="SSF52833">
    <property type="entry name" value="Thioredoxin-like"/>
    <property type="match status" value="1"/>
</dbReference>
<dbReference type="Pfam" id="PF10262">
    <property type="entry name" value="Rdx"/>
    <property type="match status" value="1"/>
</dbReference>
<dbReference type="GO" id="GO:0045454">
    <property type="term" value="P:cell redox homeostasis"/>
    <property type="evidence" value="ECO:0007669"/>
    <property type="project" value="TreeGrafter"/>
</dbReference>
<dbReference type="PANTHER" id="PTHR13544">
    <property type="entry name" value="SELENOPROTEIN T"/>
    <property type="match status" value="1"/>
</dbReference>
<dbReference type="AlphaFoldDB" id="A0A834H0N7"/>
<dbReference type="InterPro" id="IPR036249">
    <property type="entry name" value="Thioredoxin-like_sf"/>
</dbReference>
<dbReference type="PANTHER" id="PTHR13544:SF13">
    <property type="entry name" value="SELENOPROTEIN, RDX TYPE-RELATED"/>
    <property type="match status" value="1"/>
</dbReference>
<keyword evidence="6" id="KW-1185">Reference proteome</keyword>
<evidence type="ECO:0000256" key="2">
    <source>
        <dbReference type="ARBA" id="ARBA00023284"/>
    </source>
</evidence>
<reference evidence="5" key="1">
    <citation type="submission" date="2019-11" db="EMBL/GenBank/DDBJ databases">
        <authorList>
            <person name="Liu Y."/>
            <person name="Hou J."/>
            <person name="Li T.-Q."/>
            <person name="Guan C.-H."/>
            <person name="Wu X."/>
            <person name="Wu H.-Z."/>
            <person name="Ling F."/>
            <person name="Zhang R."/>
            <person name="Shi X.-G."/>
            <person name="Ren J.-P."/>
            <person name="Chen E.-F."/>
            <person name="Sun J.-M."/>
        </authorList>
    </citation>
    <scope>NUCLEOTIDE SEQUENCE</scope>
    <source>
        <strain evidence="5">Adult_tree_wgs_1</strain>
        <tissue evidence="5">Leaves</tissue>
    </source>
</reference>
<dbReference type="OrthoDB" id="60822at2759"/>
<evidence type="ECO:0000313" key="5">
    <source>
        <dbReference type="EMBL" id="KAF7142611.1"/>
    </source>
</evidence>
<evidence type="ECO:0000256" key="4">
    <source>
        <dbReference type="SAM" id="SignalP"/>
    </source>
</evidence>
<keyword evidence="1 4" id="KW-0732">Signal</keyword>
<dbReference type="GO" id="GO:0004791">
    <property type="term" value="F:thioredoxin-disulfide reductase (NADPH) activity"/>
    <property type="evidence" value="ECO:0007669"/>
    <property type="project" value="TreeGrafter"/>
</dbReference>
<dbReference type="NCBIfam" id="TIGR02174">
    <property type="entry name" value="CXXU_selWTH"/>
    <property type="match status" value="1"/>
</dbReference>
<dbReference type="Gene3D" id="3.40.30.10">
    <property type="entry name" value="Glutaredoxin"/>
    <property type="match status" value="2"/>
</dbReference>
<evidence type="ECO:0000256" key="1">
    <source>
        <dbReference type="ARBA" id="ARBA00022729"/>
    </source>
</evidence>
<comment type="caution">
    <text evidence="5">The sequence shown here is derived from an EMBL/GenBank/DDBJ whole genome shotgun (WGS) entry which is preliminary data.</text>
</comment>
<proteinExistence type="predicted"/>
<evidence type="ECO:0000313" key="6">
    <source>
        <dbReference type="Proteomes" id="UP000626092"/>
    </source>
</evidence>
<feature type="region of interest" description="Disordered" evidence="3">
    <location>
        <begin position="31"/>
        <end position="56"/>
    </location>
</feature>
<sequence>MDRTQILLLGLPLFLFCSDIFNLFLSTPPPPPPKPDHHHHHHPHHDDHLTNPQPDVQHTLDFPTQNVIYYEFLWFFQKSGGIGAIGVGNTVNINFCSSCSYRGNAVTMKNMLETAFPGINVVLANYPPPLPKRLLSKVVPVVQFGIIGVVVAGEHIFPRLGFVAPPPWYFSLRANRFGTISATWLLGNFLQSMLQSSGAFEVYCNGELVFSKLKERRFPGEIELKDLVGRQVRGAFCFIILSLHFVLPSRWSSSFFFILFSENWSSSSTTRQVM</sequence>
<feature type="signal peptide" evidence="4">
    <location>
        <begin position="1"/>
        <end position="17"/>
    </location>
</feature>
<name>A0A834H0N7_RHOSS</name>
<gene>
    <name evidence="5" type="ORF">RHSIM_Rhsim05G0216800</name>
</gene>
<evidence type="ECO:0008006" key="7">
    <source>
        <dbReference type="Google" id="ProtNLM"/>
    </source>
</evidence>
<dbReference type="InterPro" id="IPR011893">
    <property type="entry name" value="Selenoprotein_Rdx-typ"/>
</dbReference>
<organism evidence="5 6">
    <name type="scientific">Rhododendron simsii</name>
    <name type="common">Sims's rhododendron</name>
    <dbReference type="NCBI Taxonomy" id="118357"/>
    <lineage>
        <taxon>Eukaryota</taxon>
        <taxon>Viridiplantae</taxon>
        <taxon>Streptophyta</taxon>
        <taxon>Embryophyta</taxon>
        <taxon>Tracheophyta</taxon>
        <taxon>Spermatophyta</taxon>
        <taxon>Magnoliopsida</taxon>
        <taxon>eudicotyledons</taxon>
        <taxon>Gunneridae</taxon>
        <taxon>Pentapetalae</taxon>
        <taxon>asterids</taxon>
        <taxon>Ericales</taxon>
        <taxon>Ericaceae</taxon>
        <taxon>Ericoideae</taxon>
        <taxon>Rhodoreae</taxon>
        <taxon>Rhododendron</taxon>
    </lineage>
</organism>